<protein>
    <submittedName>
        <fullName evidence="2">Uncharacterized protein</fullName>
    </submittedName>
</protein>
<evidence type="ECO:0000313" key="3">
    <source>
        <dbReference type="Proteomes" id="UP000001072"/>
    </source>
</evidence>
<organism evidence="3">
    <name type="scientific">Melampsora larici-populina (strain 98AG31 / pathotype 3-4-7)</name>
    <name type="common">Poplar leaf rust fungus</name>
    <dbReference type="NCBI Taxonomy" id="747676"/>
    <lineage>
        <taxon>Eukaryota</taxon>
        <taxon>Fungi</taxon>
        <taxon>Dikarya</taxon>
        <taxon>Basidiomycota</taxon>
        <taxon>Pucciniomycotina</taxon>
        <taxon>Pucciniomycetes</taxon>
        <taxon>Pucciniales</taxon>
        <taxon>Melampsoraceae</taxon>
        <taxon>Melampsora</taxon>
    </lineage>
</organism>
<feature type="compositionally biased region" description="Basic and acidic residues" evidence="1">
    <location>
        <begin position="52"/>
        <end position="62"/>
    </location>
</feature>
<keyword evidence="3" id="KW-1185">Reference proteome</keyword>
<dbReference type="HOGENOM" id="CLU_1971028_0_0_1"/>
<dbReference type="RefSeq" id="XP_007410348.1">
    <property type="nucleotide sequence ID" value="XM_007410286.1"/>
</dbReference>
<evidence type="ECO:0000313" key="2">
    <source>
        <dbReference type="EMBL" id="EGG06514.1"/>
    </source>
</evidence>
<gene>
    <name evidence="2" type="ORF">MELLADRAFT_106659</name>
</gene>
<dbReference type="KEGG" id="mlr:MELLADRAFT_106659"/>
<dbReference type="Proteomes" id="UP000001072">
    <property type="component" value="Unassembled WGS sequence"/>
</dbReference>
<dbReference type="OrthoDB" id="10467494at2759"/>
<proteinExistence type="predicted"/>
<accession>F4RM79</accession>
<evidence type="ECO:0000256" key="1">
    <source>
        <dbReference type="SAM" id="MobiDB-lite"/>
    </source>
</evidence>
<dbReference type="GeneID" id="18922958"/>
<dbReference type="AlphaFoldDB" id="F4RM79"/>
<dbReference type="VEuPathDB" id="FungiDB:MELLADRAFT_106659"/>
<name>F4RM79_MELLP</name>
<feature type="compositionally biased region" description="Polar residues" evidence="1">
    <location>
        <begin position="39"/>
        <end position="51"/>
    </location>
</feature>
<dbReference type="EMBL" id="GL883108">
    <property type="protein sequence ID" value="EGG06514.1"/>
    <property type="molecule type" value="Genomic_DNA"/>
</dbReference>
<feature type="region of interest" description="Disordered" evidence="1">
    <location>
        <begin position="1"/>
        <end position="85"/>
    </location>
</feature>
<sequence>MTAMGQISKPASRIKQADVFMDEGKIDNRPRSPHRKLNSRQQDQPNRSNSKNYHDYRTLRSSRDRRRGSWGQFVAGGSVNSSRDRYIPRTYRSTVILSSRQMYKSNLSSALLQYIVTRPNRDQFQDV</sequence>
<dbReference type="InParanoid" id="F4RM79"/>
<reference evidence="3" key="1">
    <citation type="journal article" date="2011" name="Proc. Natl. Acad. Sci. U.S.A.">
        <title>Obligate biotrophy features unraveled by the genomic analysis of rust fungi.</title>
        <authorList>
            <person name="Duplessis S."/>
            <person name="Cuomo C.A."/>
            <person name="Lin Y.-C."/>
            <person name="Aerts A."/>
            <person name="Tisserant E."/>
            <person name="Veneault-Fourrey C."/>
            <person name="Joly D.L."/>
            <person name="Hacquard S."/>
            <person name="Amselem J."/>
            <person name="Cantarel B.L."/>
            <person name="Chiu R."/>
            <person name="Coutinho P.M."/>
            <person name="Feau N."/>
            <person name="Field M."/>
            <person name="Frey P."/>
            <person name="Gelhaye E."/>
            <person name="Goldberg J."/>
            <person name="Grabherr M.G."/>
            <person name="Kodira C.D."/>
            <person name="Kohler A."/>
            <person name="Kuees U."/>
            <person name="Lindquist E.A."/>
            <person name="Lucas S.M."/>
            <person name="Mago R."/>
            <person name="Mauceli E."/>
            <person name="Morin E."/>
            <person name="Murat C."/>
            <person name="Pangilinan J.L."/>
            <person name="Park R."/>
            <person name="Pearson M."/>
            <person name="Quesneville H."/>
            <person name="Rouhier N."/>
            <person name="Sakthikumar S."/>
            <person name="Salamov A.A."/>
            <person name="Schmutz J."/>
            <person name="Selles B."/>
            <person name="Shapiro H."/>
            <person name="Tanguay P."/>
            <person name="Tuskan G.A."/>
            <person name="Henrissat B."/>
            <person name="Van de Peer Y."/>
            <person name="Rouze P."/>
            <person name="Ellis J.G."/>
            <person name="Dodds P.N."/>
            <person name="Schein J.E."/>
            <person name="Zhong S."/>
            <person name="Hamelin R.C."/>
            <person name="Grigoriev I.V."/>
            <person name="Szabo L.J."/>
            <person name="Martin F."/>
        </authorList>
    </citation>
    <scope>NUCLEOTIDE SEQUENCE [LARGE SCALE GENOMIC DNA]</scope>
    <source>
        <strain evidence="3">98AG31 / pathotype 3-4-7</strain>
    </source>
</reference>